<dbReference type="AlphaFoldDB" id="A0A3D9L5Y1"/>
<dbReference type="Pfam" id="PF03475">
    <property type="entry name" value="YiiM_3-alpha"/>
    <property type="match status" value="1"/>
</dbReference>
<evidence type="ECO:0000313" key="2">
    <source>
        <dbReference type="EMBL" id="REE01494.1"/>
    </source>
</evidence>
<dbReference type="GO" id="GO:0030151">
    <property type="term" value="F:molybdenum ion binding"/>
    <property type="evidence" value="ECO:0007669"/>
    <property type="project" value="InterPro"/>
</dbReference>
<dbReference type="PANTHER" id="PTHR30212:SF2">
    <property type="entry name" value="PROTEIN YIIM"/>
    <property type="match status" value="1"/>
</dbReference>
<dbReference type="EMBL" id="QREG01000003">
    <property type="protein sequence ID" value="REE01494.1"/>
    <property type="molecule type" value="Genomic_DNA"/>
</dbReference>
<organism evidence="2 3">
    <name type="scientific">Marinoscillum furvescens DSM 4134</name>
    <dbReference type="NCBI Taxonomy" id="1122208"/>
    <lineage>
        <taxon>Bacteria</taxon>
        <taxon>Pseudomonadati</taxon>
        <taxon>Bacteroidota</taxon>
        <taxon>Cytophagia</taxon>
        <taxon>Cytophagales</taxon>
        <taxon>Reichenbachiellaceae</taxon>
        <taxon>Marinoscillum</taxon>
    </lineage>
</organism>
<dbReference type="InterPro" id="IPR005163">
    <property type="entry name" value="Tri_helical_YiiM-like"/>
</dbReference>
<evidence type="ECO:0000313" key="3">
    <source>
        <dbReference type="Proteomes" id="UP000256779"/>
    </source>
</evidence>
<dbReference type="InterPro" id="IPR005302">
    <property type="entry name" value="MoCF_Sase_C"/>
</dbReference>
<protein>
    <submittedName>
        <fullName evidence="2">MOSC domain-containing protein YiiM</fullName>
    </submittedName>
</protein>
<dbReference type="PROSITE" id="PS51340">
    <property type="entry name" value="MOSC"/>
    <property type="match status" value="1"/>
</dbReference>
<dbReference type="OrthoDB" id="9786134at2"/>
<evidence type="ECO:0000259" key="1">
    <source>
        <dbReference type="PROSITE" id="PS51340"/>
    </source>
</evidence>
<comment type="caution">
    <text evidence="2">The sequence shown here is derived from an EMBL/GenBank/DDBJ whole genome shotgun (WGS) entry which is preliminary data.</text>
</comment>
<accession>A0A3D9L5Y1</accession>
<name>A0A3D9L5Y1_MARFU</name>
<dbReference type="PANTHER" id="PTHR30212">
    <property type="entry name" value="PROTEIN YIIM"/>
    <property type="match status" value="1"/>
</dbReference>
<gene>
    <name evidence="2" type="ORF">C7460_10310</name>
</gene>
<dbReference type="InterPro" id="IPR052353">
    <property type="entry name" value="Benzoxazolinone_Detox_Enz"/>
</dbReference>
<reference evidence="2 3" key="1">
    <citation type="submission" date="2018-07" db="EMBL/GenBank/DDBJ databases">
        <title>Genomic Encyclopedia of Type Strains, Phase IV (KMG-IV): sequencing the most valuable type-strain genomes for metagenomic binning, comparative biology and taxonomic classification.</title>
        <authorList>
            <person name="Goeker M."/>
        </authorList>
    </citation>
    <scope>NUCLEOTIDE SEQUENCE [LARGE SCALE GENOMIC DNA]</scope>
    <source>
        <strain evidence="2 3">DSM 4134</strain>
    </source>
</reference>
<sequence length="209" mass="23653">MEVIATNVGERQTVAWKGKSVETGIFKKPVSAGVTLETTDVRGDAVVDRKYHGGVDKACYLYSADTYTFWKEKYPSLDWDWGMFGENLTVEGLDEHQVCIGDVYQLGEAEVEVSEPRQPCFKLGIRFGTQQVLKDFIAYGHSGVYVRVIKEGKVHAGDKMTLVRKGSDVSIWDVFQMIYKKEQDQQKIERAVALPKLAESTRKHLQQLL</sequence>
<dbReference type="Proteomes" id="UP000256779">
    <property type="component" value="Unassembled WGS sequence"/>
</dbReference>
<dbReference type="GO" id="GO:0003824">
    <property type="term" value="F:catalytic activity"/>
    <property type="evidence" value="ECO:0007669"/>
    <property type="project" value="InterPro"/>
</dbReference>
<dbReference type="InterPro" id="IPR011037">
    <property type="entry name" value="Pyrv_Knase-like_insert_dom_sf"/>
</dbReference>
<dbReference type="SUPFAM" id="SSF50800">
    <property type="entry name" value="PK beta-barrel domain-like"/>
    <property type="match status" value="1"/>
</dbReference>
<dbReference type="Pfam" id="PF03473">
    <property type="entry name" value="MOSC"/>
    <property type="match status" value="1"/>
</dbReference>
<proteinExistence type="predicted"/>
<dbReference type="Gene3D" id="2.40.33.20">
    <property type="entry name" value="PK beta-barrel domain-like"/>
    <property type="match status" value="1"/>
</dbReference>
<dbReference type="GO" id="GO:0030170">
    <property type="term" value="F:pyridoxal phosphate binding"/>
    <property type="evidence" value="ECO:0007669"/>
    <property type="project" value="InterPro"/>
</dbReference>
<keyword evidence="3" id="KW-1185">Reference proteome</keyword>
<dbReference type="RefSeq" id="WP_115866788.1">
    <property type="nucleotide sequence ID" value="NZ_QREG01000003.1"/>
</dbReference>
<feature type="domain" description="MOSC" evidence="1">
    <location>
        <begin position="28"/>
        <end position="163"/>
    </location>
</feature>